<evidence type="ECO:0000313" key="16">
    <source>
        <dbReference type="Proteomes" id="UP000009282"/>
    </source>
</evidence>
<evidence type="ECO:0000256" key="8">
    <source>
        <dbReference type="ARBA" id="ARBA00022691"/>
    </source>
</evidence>
<keyword evidence="8 13" id="KW-0949">S-adenosyl-L-methionine</keyword>
<evidence type="ECO:0000256" key="2">
    <source>
        <dbReference type="ARBA" id="ARBA00004496"/>
    </source>
</evidence>
<dbReference type="GO" id="GO:0003723">
    <property type="term" value="F:RNA binding"/>
    <property type="evidence" value="ECO:0007669"/>
    <property type="project" value="UniProtKB-UniRule"/>
</dbReference>
<evidence type="ECO:0000256" key="10">
    <source>
        <dbReference type="ARBA" id="ARBA00030399"/>
    </source>
</evidence>
<dbReference type="Gene3D" id="3.30.70.1170">
    <property type="entry name" value="Sun protein, domain 3"/>
    <property type="match status" value="1"/>
</dbReference>
<keyword evidence="7 13" id="KW-0808">Transferase</keyword>
<feature type="binding site" evidence="13">
    <location>
        <position position="344"/>
    </location>
    <ligand>
        <name>S-adenosyl-L-methionine</name>
        <dbReference type="ChEBI" id="CHEBI:59789"/>
    </ligand>
</feature>
<proteinExistence type="inferred from homology"/>
<accession>G4QEF1</accession>
<sequence>MKQSQNNKSNSKSAFKHKSTSIYQLHHRPHLRADAAWVLFQILEHGKSSREVMPKVFDRHEGKDNAWLQEMVFGCLRELPKLQYWLRQLLSKPLKGEQKIVEHLIMLGFYQLVFTRTSEHAAVSETVEACAALDQHRLKGLVNANLRSFQREALSEQEINVPHIQVGLPKWLHKQLLQHYPEQVHDIAEQINARPPLWLRVNALKGSSINYSSQLDAQGIEFEAAETDEIPLSFLKVKTENAIKLIKRTDITMLPGFAEGLFSVQDLAAQLAAELLDVQPNDDVLDCCAAPGGKTAHILESQPLLGSLDAIDNDGQRLERIDENMQRLGHDIEFGDRLNLYVVDAESEEALTRVLKDKQYDRILLDAPCSATGVIRRHPDIRWLRKATDIDTTVALQKRILAQIWQRVKPGGILLYATCSILKQENEYQIAEFLATQADASLLPMHENDTAECPGLQILPGQAQMDGFYYARLLKSC</sequence>
<comment type="catalytic activity">
    <reaction evidence="12">
        <text>cytidine(967) in 16S rRNA + S-adenosyl-L-methionine = 5-methylcytidine(967) in 16S rRNA + S-adenosyl-L-homocysteine + H(+)</text>
        <dbReference type="Rhea" id="RHEA:42748"/>
        <dbReference type="Rhea" id="RHEA-COMP:10219"/>
        <dbReference type="Rhea" id="RHEA-COMP:10220"/>
        <dbReference type="ChEBI" id="CHEBI:15378"/>
        <dbReference type="ChEBI" id="CHEBI:57856"/>
        <dbReference type="ChEBI" id="CHEBI:59789"/>
        <dbReference type="ChEBI" id="CHEBI:74483"/>
        <dbReference type="ChEBI" id="CHEBI:82748"/>
        <dbReference type="EC" id="2.1.1.176"/>
    </reaction>
</comment>
<dbReference type="Proteomes" id="UP000009282">
    <property type="component" value="Chromosome"/>
</dbReference>
<dbReference type="GO" id="GO:0070475">
    <property type="term" value="P:rRNA base methylation"/>
    <property type="evidence" value="ECO:0007669"/>
    <property type="project" value="TreeGrafter"/>
</dbReference>
<dbReference type="STRING" id="1085623.GNIT_0019"/>
<keyword evidence="6 13" id="KW-0489">Methyltransferase</keyword>
<dbReference type="FunFam" id="3.40.50.150:FF:000022">
    <property type="entry name" value="Ribosomal RNA small subunit methyltransferase B"/>
    <property type="match status" value="1"/>
</dbReference>
<comment type="subcellular location">
    <subcellularLocation>
        <location evidence="2">Cytoplasm</location>
    </subcellularLocation>
</comment>
<evidence type="ECO:0000256" key="9">
    <source>
        <dbReference type="ARBA" id="ARBA00022884"/>
    </source>
</evidence>
<evidence type="ECO:0000256" key="7">
    <source>
        <dbReference type="ARBA" id="ARBA00022679"/>
    </source>
</evidence>
<dbReference type="GO" id="GO:0005829">
    <property type="term" value="C:cytosol"/>
    <property type="evidence" value="ECO:0007669"/>
    <property type="project" value="TreeGrafter"/>
</dbReference>
<evidence type="ECO:0000256" key="11">
    <source>
        <dbReference type="ARBA" id="ARBA00031088"/>
    </source>
</evidence>
<dbReference type="PRINTS" id="PR02008">
    <property type="entry name" value="RCMTFAMILY"/>
</dbReference>
<dbReference type="PANTHER" id="PTHR22807:SF61">
    <property type="entry name" value="NOL1_NOP2_SUN FAMILY PROTEIN _ ANTITERMINATION NUSB DOMAIN-CONTAINING PROTEIN"/>
    <property type="match status" value="1"/>
</dbReference>
<feature type="binding site" evidence="13">
    <location>
        <begin position="288"/>
        <end position="294"/>
    </location>
    <ligand>
        <name>S-adenosyl-L-methionine</name>
        <dbReference type="ChEBI" id="CHEBI:59789"/>
    </ligand>
</feature>
<evidence type="ECO:0000256" key="4">
    <source>
        <dbReference type="ARBA" id="ARBA00022490"/>
    </source>
</evidence>
<comment type="function">
    <text evidence="1">Specifically methylates the cytosine at position 967 (m5C967) of 16S rRNA.</text>
</comment>
<dbReference type="InterPro" id="IPR004573">
    <property type="entry name" value="rRNA_ssu_MeTfrase_B"/>
</dbReference>
<name>G4QEF1_GLANF</name>
<dbReference type="InterPro" id="IPR006027">
    <property type="entry name" value="NusB_RsmB_TIM44"/>
</dbReference>
<feature type="domain" description="SAM-dependent MTase RsmB/NOP-type" evidence="14">
    <location>
        <begin position="187"/>
        <end position="476"/>
    </location>
</feature>
<evidence type="ECO:0000259" key="14">
    <source>
        <dbReference type="PROSITE" id="PS51686"/>
    </source>
</evidence>
<dbReference type="InterPro" id="IPR001678">
    <property type="entry name" value="MeTrfase_RsmB-F_NOP2_dom"/>
</dbReference>
<dbReference type="eggNOG" id="COG0144">
    <property type="taxonomic scope" value="Bacteria"/>
</dbReference>
<dbReference type="GO" id="GO:0006355">
    <property type="term" value="P:regulation of DNA-templated transcription"/>
    <property type="evidence" value="ECO:0007669"/>
    <property type="project" value="InterPro"/>
</dbReference>
<reference evidence="15 16" key="1">
    <citation type="journal article" date="2011" name="J. Bacteriol.">
        <title>Complete genome sequence of seawater bacterium Glaciecola nitratireducens FR1064T.</title>
        <authorList>
            <person name="Bian F."/>
            <person name="Qin Q.L."/>
            <person name="Xie B.B."/>
            <person name="Shu Y.L."/>
            <person name="Zhang X.Y."/>
            <person name="Yu Y."/>
            <person name="Chen B."/>
            <person name="Chen X.L."/>
            <person name="Zhou B.C."/>
            <person name="Zhang Y.Z."/>
        </authorList>
    </citation>
    <scope>NUCLEOTIDE SEQUENCE [LARGE SCALE GENOMIC DNA]</scope>
    <source>
        <strain evidence="16">JCM 12485 / KCTC 12276 / FR1064</strain>
    </source>
</reference>
<dbReference type="AlphaFoldDB" id="G4QEF1"/>
<dbReference type="EC" id="2.1.1.176" evidence="3"/>
<evidence type="ECO:0000256" key="6">
    <source>
        <dbReference type="ARBA" id="ARBA00022603"/>
    </source>
</evidence>
<dbReference type="HOGENOM" id="CLU_005316_0_4_6"/>
<dbReference type="InterPro" id="IPR023267">
    <property type="entry name" value="RCMT"/>
</dbReference>
<evidence type="ECO:0000256" key="13">
    <source>
        <dbReference type="PROSITE-ProRule" id="PRU01023"/>
    </source>
</evidence>
<dbReference type="InterPro" id="IPR049560">
    <property type="entry name" value="MeTrfase_RsmB-F_NOP2_cat"/>
</dbReference>
<comment type="similarity">
    <text evidence="13">Belongs to the class I-like SAM-binding methyltransferase superfamily. RsmB/NOP family.</text>
</comment>
<dbReference type="InterPro" id="IPR029063">
    <property type="entry name" value="SAM-dependent_MTases_sf"/>
</dbReference>
<organism evidence="15 16">
    <name type="scientific">Glaciecola nitratireducens (strain JCM 12485 / KCTC 12276 / FR1064)</name>
    <dbReference type="NCBI Taxonomy" id="1085623"/>
    <lineage>
        <taxon>Bacteria</taxon>
        <taxon>Pseudomonadati</taxon>
        <taxon>Pseudomonadota</taxon>
        <taxon>Gammaproteobacteria</taxon>
        <taxon>Alteromonadales</taxon>
        <taxon>Alteromonadaceae</taxon>
        <taxon>Brumicola</taxon>
    </lineage>
</organism>
<dbReference type="InterPro" id="IPR054728">
    <property type="entry name" value="RsmB-like_ferredoxin"/>
</dbReference>
<dbReference type="NCBIfam" id="TIGR00563">
    <property type="entry name" value="rsmB"/>
    <property type="match status" value="1"/>
</dbReference>
<dbReference type="EMBL" id="CP003060">
    <property type="protein sequence ID" value="AEP28179.1"/>
    <property type="molecule type" value="Genomic_DNA"/>
</dbReference>
<protein>
    <recommendedName>
        <fullName evidence="3">16S rRNA (cytosine(967)-C(5))-methyltransferase</fullName>
        <ecNumber evidence="3">2.1.1.176</ecNumber>
    </recommendedName>
    <alternativeName>
        <fullName evidence="10">16S rRNA m5C967 methyltransferase</fullName>
    </alternativeName>
    <alternativeName>
        <fullName evidence="11">rRNA (cytosine-C(5)-)-methyltransferase RsmB</fullName>
    </alternativeName>
</protein>
<keyword evidence="5" id="KW-0698">rRNA processing</keyword>
<dbReference type="KEGG" id="gni:GNIT_0019"/>
<dbReference type="Gene3D" id="1.10.940.10">
    <property type="entry name" value="NusB-like"/>
    <property type="match status" value="1"/>
</dbReference>
<dbReference type="RefSeq" id="WP_014107058.1">
    <property type="nucleotide sequence ID" value="NC_016041.1"/>
</dbReference>
<evidence type="ECO:0000256" key="12">
    <source>
        <dbReference type="ARBA" id="ARBA00047283"/>
    </source>
</evidence>
<keyword evidence="16" id="KW-1185">Reference proteome</keyword>
<dbReference type="Pfam" id="PF22458">
    <property type="entry name" value="RsmF-B_ferredox"/>
    <property type="match status" value="1"/>
</dbReference>
<dbReference type="SUPFAM" id="SSF53335">
    <property type="entry name" value="S-adenosyl-L-methionine-dependent methyltransferases"/>
    <property type="match status" value="1"/>
</dbReference>
<dbReference type="SUPFAM" id="SSF48013">
    <property type="entry name" value="NusB-like"/>
    <property type="match status" value="1"/>
</dbReference>
<dbReference type="PROSITE" id="PS51686">
    <property type="entry name" value="SAM_MT_RSMB_NOP"/>
    <property type="match status" value="1"/>
</dbReference>
<feature type="active site" description="Nucleophile" evidence="13">
    <location>
        <position position="419"/>
    </location>
</feature>
<dbReference type="GO" id="GO:0009383">
    <property type="term" value="F:rRNA (cytosine-C5-)-methyltransferase activity"/>
    <property type="evidence" value="ECO:0007669"/>
    <property type="project" value="TreeGrafter"/>
</dbReference>
<dbReference type="InterPro" id="IPR035926">
    <property type="entry name" value="NusB-like_sf"/>
</dbReference>
<feature type="binding site" evidence="13">
    <location>
        <position position="312"/>
    </location>
    <ligand>
        <name>S-adenosyl-L-methionine</name>
        <dbReference type="ChEBI" id="CHEBI:59789"/>
    </ligand>
</feature>
<evidence type="ECO:0000256" key="5">
    <source>
        <dbReference type="ARBA" id="ARBA00022552"/>
    </source>
</evidence>
<dbReference type="Gene3D" id="3.40.50.150">
    <property type="entry name" value="Vaccinia Virus protein VP39"/>
    <property type="match status" value="1"/>
</dbReference>
<evidence type="ECO:0000256" key="1">
    <source>
        <dbReference type="ARBA" id="ARBA00002724"/>
    </source>
</evidence>
<dbReference type="Pfam" id="PF01029">
    <property type="entry name" value="NusB"/>
    <property type="match status" value="1"/>
</dbReference>
<evidence type="ECO:0000256" key="3">
    <source>
        <dbReference type="ARBA" id="ARBA00012140"/>
    </source>
</evidence>
<keyword evidence="4" id="KW-0963">Cytoplasm</keyword>
<dbReference type="CDD" id="cd02440">
    <property type="entry name" value="AdoMet_MTases"/>
    <property type="match status" value="1"/>
</dbReference>
<keyword evidence="9 13" id="KW-0694">RNA-binding</keyword>
<dbReference type="NCBIfam" id="NF008149">
    <property type="entry name" value="PRK10901.1"/>
    <property type="match status" value="1"/>
</dbReference>
<evidence type="ECO:0000313" key="15">
    <source>
        <dbReference type="EMBL" id="AEP28179.1"/>
    </source>
</evidence>
<dbReference type="PANTHER" id="PTHR22807">
    <property type="entry name" value="NOP2 YEAST -RELATED NOL1/NOP2/FMU SUN DOMAIN-CONTAINING"/>
    <property type="match status" value="1"/>
</dbReference>
<feature type="binding site" evidence="13">
    <location>
        <position position="366"/>
    </location>
    <ligand>
        <name>S-adenosyl-L-methionine</name>
        <dbReference type="ChEBI" id="CHEBI:59789"/>
    </ligand>
</feature>
<dbReference type="Pfam" id="PF01189">
    <property type="entry name" value="Methyltr_RsmB-F"/>
    <property type="match status" value="1"/>
</dbReference>
<gene>
    <name evidence="15" type="primary">rsmB</name>
    <name evidence="15" type="ordered locus">GNIT_0019</name>
</gene>